<protein>
    <submittedName>
        <fullName evidence="2">Uncharacterized protein</fullName>
    </submittedName>
</protein>
<dbReference type="InterPro" id="IPR036534">
    <property type="entry name" value="GAR_dom_sf"/>
</dbReference>
<reference evidence="2" key="1">
    <citation type="submission" date="2021-01" db="EMBL/GenBank/DDBJ databases">
        <authorList>
            <person name="Corre E."/>
            <person name="Pelletier E."/>
            <person name="Niang G."/>
            <person name="Scheremetjew M."/>
            <person name="Finn R."/>
            <person name="Kale V."/>
            <person name="Holt S."/>
            <person name="Cochrane G."/>
            <person name="Meng A."/>
            <person name="Brown T."/>
            <person name="Cohen L."/>
        </authorList>
    </citation>
    <scope>NUCLEOTIDE SEQUENCE</scope>
</reference>
<dbReference type="AlphaFoldDB" id="A0A7S1A0U3"/>
<dbReference type="SUPFAM" id="SSF143575">
    <property type="entry name" value="GAS2 domain-like"/>
    <property type="match status" value="1"/>
</dbReference>
<dbReference type="EMBL" id="HBFQ01019039">
    <property type="protein sequence ID" value="CAD8838984.1"/>
    <property type="molecule type" value="Transcribed_RNA"/>
</dbReference>
<name>A0A7S1A0U3_NOCSC</name>
<evidence type="ECO:0000256" key="1">
    <source>
        <dbReference type="SAM" id="MobiDB-lite"/>
    </source>
</evidence>
<accession>A0A7S1A0U3</accession>
<feature type="compositionally biased region" description="Basic and acidic residues" evidence="1">
    <location>
        <begin position="239"/>
        <end position="251"/>
    </location>
</feature>
<dbReference type="GO" id="GO:0008017">
    <property type="term" value="F:microtubule binding"/>
    <property type="evidence" value="ECO:0007669"/>
    <property type="project" value="InterPro"/>
</dbReference>
<feature type="region of interest" description="Disordered" evidence="1">
    <location>
        <begin position="1"/>
        <end position="20"/>
    </location>
</feature>
<feature type="region of interest" description="Disordered" evidence="1">
    <location>
        <begin position="212"/>
        <end position="251"/>
    </location>
</feature>
<feature type="compositionally biased region" description="Polar residues" evidence="1">
    <location>
        <begin position="1"/>
        <end position="14"/>
    </location>
</feature>
<organism evidence="2">
    <name type="scientific">Noctiluca scintillans</name>
    <name type="common">Sea sparkle</name>
    <name type="synonym">Red tide dinoflagellate</name>
    <dbReference type="NCBI Taxonomy" id="2966"/>
    <lineage>
        <taxon>Eukaryota</taxon>
        <taxon>Sar</taxon>
        <taxon>Alveolata</taxon>
        <taxon>Dinophyceae</taxon>
        <taxon>Noctilucales</taxon>
        <taxon>Noctilucaceae</taxon>
        <taxon>Noctiluca</taxon>
    </lineage>
</organism>
<feature type="compositionally biased region" description="Low complexity" evidence="1">
    <location>
        <begin position="221"/>
        <end position="234"/>
    </location>
</feature>
<sequence>MASSYTPVSRNPQHFSYPGAPVQAASYHGIPQPQQYVTPPLPAPVQNAQPYAQNYRSPGVHTGSQMTSAVGSATVTGHSFGASYTTPQTTSVPNVSSFQSGVPSNGVVSTGVHQAVSQNTVHCISQGMPKSIAQPVPQSMPQGVYQTMPQAQSINAAAPAPHAPIEMGAPMTISPAVMTGAQSPREYMLEKHVQELESRVTQQDEEIRELRDALKSAQEVSSSRGRNNSSGDSGLVRARSTDKGKGYSAVDRDDPIDVRLEEFYNASNSLIPFKRINKGFYRFGGATVELRIINHKLMAQTEDGWNRGKFGTVEKFLVHYEPIERQRAGIE</sequence>
<proteinExistence type="predicted"/>
<evidence type="ECO:0000313" key="2">
    <source>
        <dbReference type="EMBL" id="CAD8838984.1"/>
    </source>
</evidence>
<gene>
    <name evidence="2" type="ORF">NSCI0253_LOCUS13332</name>
</gene>